<feature type="chain" id="PRO_5047051625" evidence="2">
    <location>
        <begin position="29"/>
        <end position="477"/>
    </location>
</feature>
<feature type="domain" description="LysM" evidence="3">
    <location>
        <begin position="177"/>
        <end position="221"/>
    </location>
</feature>
<comment type="caution">
    <text evidence="4">The sequence shown here is derived from an EMBL/GenBank/DDBJ whole genome shotgun (WGS) entry which is preliminary data.</text>
</comment>
<accession>A0ABQ5IKD4</accession>
<gene>
    <name evidence="4" type="ORF">Tco_1110983</name>
</gene>
<proteinExistence type="predicted"/>
<feature type="signal peptide" evidence="2">
    <location>
        <begin position="1"/>
        <end position="28"/>
    </location>
</feature>
<dbReference type="Proteomes" id="UP001151760">
    <property type="component" value="Unassembled WGS sequence"/>
</dbReference>
<evidence type="ECO:0000313" key="5">
    <source>
        <dbReference type="Proteomes" id="UP001151760"/>
    </source>
</evidence>
<dbReference type="EMBL" id="BQNB010020884">
    <property type="protein sequence ID" value="GJU00645.1"/>
    <property type="molecule type" value="Genomic_DNA"/>
</dbReference>
<keyword evidence="5" id="KW-1185">Reference proteome</keyword>
<reference evidence="4" key="2">
    <citation type="submission" date="2022-01" db="EMBL/GenBank/DDBJ databases">
        <authorList>
            <person name="Yamashiro T."/>
            <person name="Shiraishi A."/>
            <person name="Satake H."/>
            <person name="Nakayama K."/>
        </authorList>
    </citation>
    <scope>NUCLEOTIDE SEQUENCE</scope>
</reference>
<dbReference type="Gene3D" id="3.10.350.10">
    <property type="entry name" value="LysM domain"/>
    <property type="match status" value="2"/>
</dbReference>
<dbReference type="PANTHER" id="PTHR33734">
    <property type="entry name" value="LYSM DOMAIN-CONTAINING GPI-ANCHORED PROTEIN 2"/>
    <property type="match status" value="1"/>
</dbReference>
<reference evidence="4" key="1">
    <citation type="journal article" date="2022" name="Int. J. Mol. Sci.">
        <title>Draft Genome of Tanacetum Coccineum: Genomic Comparison of Closely Related Tanacetum-Family Plants.</title>
        <authorList>
            <person name="Yamashiro T."/>
            <person name="Shiraishi A."/>
            <person name="Nakayama K."/>
            <person name="Satake H."/>
        </authorList>
    </citation>
    <scope>NUCLEOTIDE SEQUENCE</scope>
</reference>
<feature type="domain" description="LysM" evidence="3">
    <location>
        <begin position="113"/>
        <end position="160"/>
    </location>
</feature>
<evidence type="ECO:0000259" key="3">
    <source>
        <dbReference type="PROSITE" id="PS51782"/>
    </source>
</evidence>
<evidence type="ECO:0000256" key="1">
    <source>
        <dbReference type="SAM" id="Coils"/>
    </source>
</evidence>
<keyword evidence="2" id="KW-0732">Signal</keyword>
<keyword evidence="1" id="KW-0175">Coiled coil</keyword>
<dbReference type="PROSITE" id="PS51782">
    <property type="entry name" value="LYSM"/>
    <property type="match status" value="2"/>
</dbReference>
<dbReference type="PANTHER" id="PTHR33734:SF11">
    <property type="entry name" value="LYSM DOMAIN-CONTAINING GPI-ANCHORED PROTEIN 2"/>
    <property type="match status" value="1"/>
</dbReference>
<feature type="coiled-coil region" evidence="1">
    <location>
        <begin position="427"/>
        <end position="454"/>
    </location>
</feature>
<dbReference type="Pfam" id="PF01476">
    <property type="entry name" value="LysM"/>
    <property type="match status" value="2"/>
</dbReference>
<dbReference type="CDD" id="cd00118">
    <property type="entry name" value="LysM"/>
    <property type="match status" value="1"/>
</dbReference>
<protein>
    <submittedName>
        <fullName evidence="4">LysM domain-containing GPI-anchored protein 2</fullName>
    </submittedName>
</protein>
<sequence length="477" mass="52572">MKKQHFPIIIPTLILLCSIFTIIQPTSSQSLGFKCTTSGVTCNSLIDYKLPNTTTLSSIRTLFQIKNLRTLLAANNLPLTTPQNQTYPSSTKLKIPFPCFCNNNGSGISNRRPIYTVVPDDGLYHIAAEVFSGLVTFPQIQAVNNIIDANQISVGQKLWVPLPCSCDDVGGEKVVHYGYSVPNGSSVAGIANQFNTTESVLLELNRMKDANDLLADSVLDVPLKVCTTSVSNDSMDYPLLVPNGTYTLTANNCVRCQCNAANNWVLQCEPSGISLPNAQTCPSTQCAGTAFDLGNTTSVSNCNLSRCAYAGYRNGTILTTLTEESTCPADNNNGSPSGKGSKGLRSSFVLVASLIALHLWRGSDKDYELNLSMYGKAAKIEKQMNAKLVWLLEKYNYRSQTHIGGSSSQTHEICDLYLTEKELHQLHLNEEALRETLEEEARDEKEREKKIRQKQADDEEFFMEFGVVKYDSEYESD</sequence>
<evidence type="ECO:0000313" key="4">
    <source>
        <dbReference type="EMBL" id="GJU00645.1"/>
    </source>
</evidence>
<dbReference type="SMART" id="SM00257">
    <property type="entry name" value="LysM"/>
    <property type="match status" value="2"/>
</dbReference>
<dbReference type="InterPro" id="IPR036779">
    <property type="entry name" value="LysM_dom_sf"/>
</dbReference>
<dbReference type="InterPro" id="IPR018392">
    <property type="entry name" value="LysM"/>
</dbReference>
<name>A0ABQ5IKD4_9ASTR</name>
<dbReference type="SUPFAM" id="SSF54106">
    <property type="entry name" value="LysM domain"/>
    <property type="match status" value="1"/>
</dbReference>
<evidence type="ECO:0000256" key="2">
    <source>
        <dbReference type="SAM" id="SignalP"/>
    </source>
</evidence>
<organism evidence="4 5">
    <name type="scientific">Tanacetum coccineum</name>
    <dbReference type="NCBI Taxonomy" id="301880"/>
    <lineage>
        <taxon>Eukaryota</taxon>
        <taxon>Viridiplantae</taxon>
        <taxon>Streptophyta</taxon>
        <taxon>Embryophyta</taxon>
        <taxon>Tracheophyta</taxon>
        <taxon>Spermatophyta</taxon>
        <taxon>Magnoliopsida</taxon>
        <taxon>eudicotyledons</taxon>
        <taxon>Gunneridae</taxon>
        <taxon>Pentapetalae</taxon>
        <taxon>asterids</taxon>
        <taxon>campanulids</taxon>
        <taxon>Asterales</taxon>
        <taxon>Asteraceae</taxon>
        <taxon>Asteroideae</taxon>
        <taxon>Anthemideae</taxon>
        <taxon>Anthemidinae</taxon>
        <taxon>Tanacetum</taxon>
    </lineage>
</organism>